<evidence type="ECO:0000256" key="11">
    <source>
        <dbReference type="ARBA" id="ARBA00049080"/>
    </source>
</evidence>
<evidence type="ECO:0000256" key="6">
    <source>
        <dbReference type="ARBA" id="ARBA00023002"/>
    </source>
</evidence>
<dbReference type="Pfam" id="PF05173">
    <property type="entry name" value="DapB_C"/>
    <property type="match status" value="1"/>
</dbReference>
<keyword evidence="7 13" id="KW-0520">NAD</keyword>
<evidence type="ECO:0000256" key="10">
    <source>
        <dbReference type="ARBA" id="ARBA00038983"/>
    </source>
</evidence>
<proteinExistence type="inferred from homology"/>
<keyword evidence="3 13" id="KW-0028">Amino-acid biosynthesis</keyword>
<feature type="active site" description="Proton donor" evidence="13">
    <location>
        <position position="156"/>
    </location>
</feature>
<evidence type="ECO:0000256" key="3">
    <source>
        <dbReference type="ARBA" id="ARBA00022605"/>
    </source>
</evidence>
<feature type="binding site" evidence="13">
    <location>
        <begin position="96"/>
        <end position="98"/>
    </location>
    <ligand>
        <name>NAD(+)</name>
        <dbReference type="ChEBI" id="CHEBI:57540"/>
    </ligand>
</feature>
<feature type="binding site" evidence="13">
    <location>
        <position position="153"/>
    </location>
    <ligand>
        <name>(S)-2,3,4,5-tetrahydrodipicolinate</name>
        <dbReference type="ChEBI" id="CHEBI:16845"/>
    </ligand>
</feature>
<comment type="caution">
    <text evidence="16">The sequence shown here is derived from an EMBL/GenBank/DDBJ whole genome shotgun (WGS) entry which is preliminary data.</text>
</comment>
<evidence type="ECO:0000256" key="7">
    <source>
        <dbReference type="ARBA" id="ARBA00023027"/>
    </source>
</evidence>
<keyword evidence="5 13" id="KW-0220">Diaminopimelate biosynthesis</keyword>
<comment type="caution">
    <text evidence="13">Lacks conserved residue(s) required for the propagation of feature annotation.</text>
</comment>
<dbReference type="InterPro" id="IPR022663">
    <property type="entry name" value="DapB_C"/>
</dbReference>
<evidence type="ECO:0000259" key="15">
    <source>
        <dbReference type="Pfam" id="PF05173"/>
    </source>
</evidence>
<dbReference type="InterPro" id="IPR036291">
    <property type="entry name" value="NAD(P)-bd_dom_sf"/>
</dbReference>
<keyword evidence="6 13" id="KW-0560">Oxidoreductase</keyword>
<dbReference type="CDD" id="cd02274">
    <property type="entry name" value="DHDPR_N"/>
    <property type="match status" value="1"/>
</dbReference>
<comment type="subunit">
    <text evidence="13">Homotetramer.</text>
</comment>
<dbReference type="EC" id="1.17.1.8" evidence="10 13"/>
<dbReference type="InterPro" id="IPR023940">
    <property type="entry name" value="DHDPR_bac"/>
</dbReference>
<dbReference type="Gene3D" id="3.30.360.10">
    <property type="entry name" value="Dihydrodipicolinate Reductase, domain 2"/>
    <property type="match status" value="1"/>
</dbReference>
<sequence length="265" mass="27443">MIKVAVSGICGRMGQMLVRALAAAKDMELCAALGHGGSAGVGKDAGAPSGIATGVSVSDDPQELCKADVVIDFSRPEGTLAILPECVRLKKPVLIGTTGFDAAGKKAIEEASRSIPVILAPNTSVGVNAVFRLVAEAARLLPDTDVEIVEMHHRNKVDAPSGTALEMGRCIARARGQDFDEVAILSREGHTGPRKNGTIGFAALRGGDVVGIHKVIFAGTGERVEISHHSTTREGYADGALVGARFLVNQAAGLYSMADVLGIPR</sequence>
<evidence type="ECO:0000256" key="1">
    <source>
        <dbReference type="ARBA" id="ARBA00006642"/>
    </source>
</evidence>
<dbReference type="Gene3D" id="3.40.50.720">
    <property type="entry name" value="NAD(P)-binding Rossmann-like Domain"/>
    <property type="match status" value="1"/>
</dbReference>
<dbReference type="EMBL" id="JAKZJU020000001">
    <property type="protein sequence ID" value="MDL2059094.1"/>
    <property type="molecule type" value="Genomic_DNA"/>
</dbReference>
<comment type="catalytic activity">
    <reaction evidence="12 13">
        <text>(S)-2,3,4,5-tetrahydrodipicolinate + NAD(+) + H2O = (2S,4S)-4-hydroxy-2,3,4,5-tetrahydrodipicolinate + NADH + H(+)</text>
        <dbReference type="Rhea" id="RHEA:35323"/>
        <dbReference type="ChEBI" id="CHEBI:15377"/>
        <dbReference type="ChEBI" id="CHEBI:15378"/>
        <dbReference type="ChEBI" id="CHEBI:16845"/>
        <dbReference type="ChEBI" id="CHEBI:57540"/>
        <dbReference type="ChEBI" id="CHEBI:57945"/>
        <dbReference type="ChEBI" id="CHEBI:67139"/>
        <dbReference type="EC" id="1.17.1.8"/>
    </reaction>
</comment>
<dbReference type="PIRSF" id="PIRSF000161">
    <property type="entry name" value="DHPR"/>
    <property type="match status" value="1"/>
</dbReference>
<dbReference type="InterPro" id="IPR022664">
    <property type="entry name" value="DapB_N_CS"/>
</dbReference>
<accession>A0ABT7IL52</accession>
<dbReference type="HAMAP" id="MF_00102">
    <property type="entry name" value="DapB"/>
    <property type="match status" value="1"/>
</dbReference>
<evidence type="ECO:0000259" key="14">
    <source>
        <dbReference type="Pfam" id="PF01113"/>
    </source>
</evidence>
<keyword evidence="8 13" id="KW-0457">Lysine biosynthesis</keyword>
<feature type="binding site" evidence="13">
    <location>
        <begin position="8"/>
        <end position="13"/>
    </location>
    <ligand>
        <name>NAD(+)</name>
        <dbReference type="ChEBI" id="CHEBI:57540"/>
    </ligand>
</feature>
<dbReference type="Pfam" id="PF01113">
    <property type="entry name" value="DapB_N"/>
    <property type="match status" value="1"/>
</dbReference>
<evidence type="ECO:0000256" key="2">
    <source>
        <dbReference type="ARBA" id="ARBA00022490"/>
    </source>
</evidence>
<evidence type="ECO:0000256" key="9">
    <source>
        <dbReference type="ARBA" id="ARBA00037922"/>
    </source>
</evidence>
<feature type="domain" description="Dihydrodipicolinate reductase N-terminal" evidence="14">
    <location>
        <begin position="2"/>
        <end position="122"/>
    </location>
</feature>
<evidence type="ECO:0000256" key="5">
    <source>
        <dbReference type="ARBA" id="ARBA00022915"/>
    </source>
</evidence>
<comment type="similarity">
    <text evidence="1 13">Belongs to the DapB family.</text>
</comment>
<dbReference type="Proteomes" id="UP001165481">
    <property type="component" value="Unassembled WGS sequence"/>
</dbReference>
<comment type="pathway">
    <text evidence="9 13">Amino-acid biosynthesis; L-lysine biosynthesis via DAP pathway; (S)-tetrahydrodipicolinate from L-aspartate: step 4/4.</text>
</comment>
<evidence type="ECO:0000256" key="8">
    <source>
        <dbReference type="ARBA" id="ARBA00023154"/>
    </source>
</evidence>
<name>A0ABT7IL52_9BURK</name>
<dbReference type="PROSITE" id="PS01298">
    <property type="entry name" value="DAPB"/>
    <property type="match status" value="1"/>
</dbReference>
<feature type="domain" description="Dihydrodipicolinate reductase C-terminal" evidence="15">
    <location>
        <begin position="126"/>
        <end position="261"/>
    </location>
</feature>
<protein>
    <recommendedName>
        <fullName evidence="10 13">4-hydroxy-tetrahydrodipicolinate reductase</fullName>
        <shortName evidence="13">HTPA reductase</shortName>
        <ecNumber evidence="10 13">1.17.1.8</ecNumber>
    </recommendedName>
</protein>
<dbReference type="GO" id="GO:0008839">
    <property type="term" value="F:4-hydroxy-tetrahydrodipicolinate reductase"/>
    <property type="evidence" value="ECO:0007669"/>
    <property type="project" value="UniProtKB-EC"/>
</dbReference>
<comment type="subcellular location">
    <subcellularLocation>
        <location evidence="13">Cytoplasm</location>
    </subcellularLocation>
</comment>
<evidence type="ECO:0000256" key="13">
    <source>
        <dbReference type="HAMAP-Rule" id="MF_00102"/>
    </source>
</evidence>
<evidence type="ECO:0000256" key="12">
    <source>
        <dbReference type="ARBA" id="ARBA00049396"/>
    </source>
</evidence>
<feature type="binding site" evidence="13">
    <location>
        <begin position="120"/>
        <end position="123"/>
    </location>
    <ligand>
        <name>NAD(+)</name>
        <dbReference type="ChEBI" id="CHEBI:57540"/>
    </ligand>
</feature>
<comment type="caution">
    <text evidence="13">Was originally thought to be a dihydrodipicolinate reductase (DHDPR), catalyzing the conversion of dihydrodipicolinate to tetrahydrodipicolinate. However, it was shown in E.coli that the substrate of the enzymatic reaction is not dihydrodipicolinate (DHDP) but in fact (2S,4S)-4-hydroxy-2,3,4,5-tetrahydrodipicolinic acid (HTPA), the product released by the DapA-catalyzed reaction.</text>
</comment>
<feature type="binding site" evidence="13">
    <location>
        <begin position="162"/>
        <end position="163"/>
    </location>
    <ligand>
        <name>(S)-2,3,4,5-tetrahydrodipicolinate</name>
        <dbReference type="ChEBI" id="CHEBI:16845"/>
    </ligand>
</feature>
<dbReference type="InterPro" id="IPR000846">
    <property type="entry name" value="DapB_N"/>
</dbReference>
<dbReference type="NCBIfam" id="TIGR00036">
    <property type="entry name" value="dapB"/>
    <property type="match status" value="1"/>
</dbReference>
<dbReference type="PANTHER" id="PTHR20836:SF0">
    <property type="entry name" value="4-HYDROXY-TETRAHYDRODIPICOLINATE REDUCTASE 1, CHLOROPLASTIC-RELATED"/>
    <property type="match status" value="1"/>
</dbReference>
<evidence type="ECO:0000256" key="4">
    <source>
        <dbReference type="ARBA" id="ARBA00022857"/>
    </source>
</evidence>
<reference evidence="16" key="1">
    <citation type="submission" date="2023-03" db="EMBL/GenBank/DDBJ databases">
        <title>Mesosutterella sp. nov. isolated from porcine feces.</title>
        <authorList>
            <person name="Yu S."/>
        </authorList>
    </citation>
    <scope>NUCLEOTIDE SEQUENCE</scope>
    <source>
        <strain evidence="16">AGMB02718</strain>
    </source>
</reference>
<evidence type="ECO:0000313" key="17">
    <source>
        <dbReference type="Proteomes" id="UP001165481"/>
    </source>
</evidence>
<keyword evidence="2 13" id="KW-0963">Cytoplasm</keyword>
<comment type="function">
    <text evidence="13">Catalyzes the conversion of 4-hydroxy-tetrahydrodipicolinate (HTPA) to tetrahydrodipicolinate.</text>
</comment>
<dbReference type="SUPFAM" id="SSF51735">
    <property type="entry name" value="NAD(P)-binding Rossmann-fold domains"/>
    <property type="match status" value="1"/>
</dbReference>
<keyword evidence="4 13" id="KW-0521">NADP</keyword>
<keyword evidence="17" id="KW-1185">Reference proteome</keyword>
<dbReference type="PANTHER" id="PTHR20836">
    <property type="entry name" value="DIHYDRODIPICOLINATE REDUCTASE"/>
    <property type="match status" value="1"/>
</dbReference>
<gene>
    <name evidence="13 16" type="primary">dapB</name>
    <name evidence="16" type="ORF">MUN46_003940</name>
</gene>
<evidence type="ECO:0000313" key="16">
    <source>
        <dbReference type="EMBL" id="MDL2059094.1"/>
    </source>
</evidence>
<dbReference type="RefSeq" id="WP_243376939.1">
    <property type="nucleotide sequence ID" value="NZ_JAKZJU020000001.1"/>
</dbReference>
<organism evidence="16 17">
    <name type="scientific">Mesosutterella faecium</name>
    <dbReference type="NCBI Taxonomy" id="2925194"/>
    <lineage>
        <taxon>Bacteria</taxon>
        <taxon>Pseudomonadati</taxon>
        <taxon>Pseudomonadota</taxon>
        <taxon>Betaproteobacteria</taxon>
        <taxon>Burkholderiales</taxon>
        <taxon>Sutterellaceae</taxon>
        <taxon>Mesosutterella</taxon>
    </lineage>
</organism>
<dbReference type="SUPFAM" id="SSF55347">
    <property type="entry name" value="Glyceraldehyde-3-phosphate dehydrogenase-like, C-terminal domain"/>
    <property type="match status" value="1"/>
</dbReference>
<comment type="catalytic activity">
    <reaction evidence="11 13">
        <text>(S)-2,3,4,5-tetrahydrodipicolinate + NADP(+) + H2O = (2S,4S)-4-hydroxy-2,3,4,5-tetrahydrodipicolinate + NADPH + H(+)</text>
        <dbReference type="Rhea" id="RHEA:35331"/>
        <dbReference type="ChEBI" id="CHEBI:15377"/>
        <dbReference type="ChEBI" id="CHEBI:15378"/>
        <dbReference type="ChEBI" id="CHEBI:16845"/>
        <dbReference type="ChEBI" id="CHEBI:57783"/>
        <dbReference type="ChEBI" id="CHEBI:58349"/>
        <dbReference type="ChEBI" id="CHEBI:67139"/>
        <dbReference type="EC" id="1.17.1.8"/>
    </reaction>
</comment>
<feature type="active site" description="Proton donor/acceptor" evidence="13">
    <location>
        <position position="152"/>
    </location>
</feature>